<keyword evidence="2" id="KW-1185">Reference proteome</keyword>
<sequence length="1442" mass="163531">MQQHLAKETDPYPQTPSLSRINMAEIRGIVVPHESFNNEKSILGNINWIIPHRLGKCDVPCGGCGALHWRFESSLKDREDNIIQFSMCCQKNQVTLPHFDASAREYPKTLKDLLVGRNERSLNFQNRIRMYNNSVSFTSLGANIDLTVAGQKGVNVFRINGGLTHRISSIEPTSENNAGYSQIFVVGDGGINEINDRIEKAQGKKKTSGKAINLRQDIMAILIKELDTINPYAKFYRSSWQILNEKGAYSFKLQGVPNLLGDPKRYNQPTVDEVAVVIDGPGDIVSERQIVLNRKDNKLIYISDTHSAYFPLRYPLLFPFGEQQWDNLYKAWTAKVNGRKVGSLEWFAYLLFERRDKFSPILHAKSLFQEFLVDMYVCVERSRLQFIRSNQDKLKVKQYNRLVESLENEKVPEGRRVILPSMFIGGPRAMGQLYHDAMAICRKYGPPSLFITMTANPDWFDIQDLLEHGSKAFDNPTIVARVFELKIVELMKQLDKMDRLGKVVAFISTIEFQKRGLPHLHLMITLHEINHPTTPETIDLLVLAEMPDKAKSPELHALVTKFMLHGPCKGRACWNGKCCKYGYPKPFTDRTVVIDGAYPAYLRRDTGITITKHASQFDNRNVVPYNKYLTLTFECHINVEVPVNTTAIKYLYKYITKGHDRSYLKVEGCDKTKAFIDARYISPPEAAWRLFKFPMSDRFPAVQRLAIHEENEQLIYFSGENSAVGQVNSGKASQTTLTEFFKLNENDARGRNGIKARSLTYDQVASHFAWNGTLKTWRCRSQKLETIGRLFSVNYLAGEKFYLRVLLLHRKGPTSFKDLRTVDEVEYESYQDACNALGLLIDDYLYDNTLREASHYRSGFHLTEMFAMMCVHTPPSNPRALFDNFFENFTDDQVRVDMSRRDSRILTLSERRLLGLFRLEGIIENLGGKLEQCGLKVTEEERLILNGLIGEDGTQESIQDVEVRFQENHCKFNDAQLHFFNEVKKSLTRGQPELFYLDGPGGTGKTFLLNSIIDFAAVSYIPTKVVAASGVAALLLTGGQTAHSAFKIPIDAEQNVECSFEADTLLGEELKSIRLIIWDEVVTMHKFSIEAVDKSLRRICDSDLPFGGKFIIFSGDFRQILPVVKYNEYPKSVSATIKSSKIWKSVRQFQLDQNMRLALALNNDTNGKNASFARGLLRLGEGRSQKKDYSIIAPRHLNIMSFANLQESNNALIQFVYADLTTIHSARDEDKLKYLNERCILAPLNKDVTRLNAEILRKLPGKSLISKSIDIPDPDGYDSLPEECLNKISVSGIPEHIIELKIGMAVVIIRNIYIKKGVCNGSRMLVTGVGSTYLAGKLMSGPFAGTEFMLPKVKLHHKGNPRSGLSFFRYQFPLRPAYAMSVNKSQGQTLSRVGVMLETDVFSHGQLYVALSRVSDVNNLLVAKPESRIGIVNVVHKQIFKT</sequence>
<dbReference type="EMBL" id="CM045872">
    <property type="protein sequence ID" value="KAI7949992.1"/>
    <property type="molecule type" value="Genomic_DNA"/>
</dbReference>
<accession>A0ACC0EDU0</accession>
<comment type="caution">
    <text evidence="1">The sequence shown here is derived from an EMBL/GenBank/DDBJ whole genome shotgun (WGS) entry which is preliminary data.</text>
</comment>
<proteinExistence type="predicted"/>
<name>A0ACC0EDU0_9BASI</name>
<reference evidence="1 2" key="3">
    <citation type="journal article" date="2022" name="Microbiol. Spectr.">
        <title>Folding features and dynamics of 3D genome architecture in plant fungal pathogens.</title>
        <authorList>
            <person name="Xia C."/>
        </authorList>
    </citation>
    <scope>NUCLEOTIDE SEQUENCE [LARGE SCALE GENOMIC DNA]</scope>
    <source>
        <strain evidence="1 2">93-210</strain>
    </source>
</reference>
<dbReference type="Proteomes" id="UP001060170">
    <property type="component" value="Chromosome 8"/>
</dbReference>
<gene>
    <name evidence="1" type="ORF">MJO28_008813</name>
</gene>
<protein>
    <submittedName>
        <fullName evidence="1">Uncharacterized protein</fullName>
    </submittedName>
</protein>
<reference evidence="2" key="2">
    <citation type="journal article" date="2018" name="Mol. Plant Microbe Interact.">
        <title>Genome sequence resources for the wheat stripe rust pathogen (Puccinia striiformis f. sp. tritici) and the barley stripe rust pathogen (Puccinia striiformis f. sp. hordei).</title>
        <authorList>
            <person name="Xia C."/>
            <person name="Wang M."/>
            <person name="Yin C."/>
            <person name="Cornejo O.E."/>
            <person name="Hulbert S.H."/>
            <person name="Chen X."/>
        </authorList>
    </citation>
    <scope>NUCLEOTIDE SEQUENCE [LARGE SCALE GENOMIC DNA]</scope>
    <source>
        <strain evidence="2">93-210</strain>
    </source>
</reference>
<organism evidence="1 2">
    <name type="scientific">Puccinia striiformis f. sp. tritici</name>
    <dbReference type="NCBI Taxonomy" id="168172"/>
    <lineage>
        <taxon>Eukaryota</taxon>
        <taxon>Fungi</taxon>
        <taxon>Dikarya</taxon>
        <taxon>Basidiomycota</taxon>
        <taxon>Pucciniomycotina</taxon>
        <taxon>Pucciniomycetes</taxon>
        <taxon>Pucciniales</taxon>
        <taxon>Pucciniaceae</taxon>
        <taxon>Puccinia</taxon>
    </lineage>
</organism>
<reference evidence="2" key="1">
    <citation type="journal article" date="2018" name="BMC Genomics">
        <title>Genomic insights into host adaptation between the wheat stripe rust pathogen (Puccinia striiformis f. sp. tritici) and the barley stripe rust pathogen (Puccinia striiformis f. sp. hordei).</title>
        <authorList>
            <person name="Xia C."/>
            <person name="Wang M."/>
            <person name="Yin C."/>
            <person name="Cornejo O.E."/>
            <person name="Hulbert S.H."/>
            <person name="Chen X."/>
        </authorList>
    </citation>
    <scope>NUCLEOTIDE SEQUENCE [LARGE SCALE GENOMIC DNA]</scope>
    <source>
        <strain evidence="2">93-210</strain>
    </source>
</reference>
<evidence type="ECO:0000313" key="1">
    <source>
        <dbReference type="EMBL" id="KAI7949992.1"/>
    </source>
</evidence>
<evidence type="ECO:0000313" key="2">
    <source>
        <dbReference type="Proteomes" id="UP001060170"/>
    </source>
</evidence>